<keyword evidence="1" id="KW-0472">Membrane</keyword>
<protein>
    <submittedName>
        <fullName evidence="2">Uncharacterized protein</fullName>
    </submittedName>
</protein>
<dbReference type="RefSeq" id="WP_088993158.1">
    <property type="nucleotide sequence ID" value="NZ_LT607750.1"/>
</dbReference>
<keyword evidence="3" id="KW-1185">Reference proteome</keyword>
<feature type="transmembrane region" description="Helical" evidence="1">
    <location>
        <begin position="25"/>
        <end position="51"/>
    </location>
</feature>
<dbReference type="EMBL" id="LT607750">
    <property type="protein sequence ID" value="SCG44838.1"/>
    <property type="molecule type" value="Genomic_DNA"/>
</dbReference>
<evidence type="ECO:0000313" key="2">
    <source>
        <dbReference type="EMBL" id="SCG44838.1"/>
    </source>
</evidence>
<dbReference type="Proteomes" id="UP000198217">
    <property type="component" value="Chromosome I"/>
</dbReference>
<feature type="transmembrane region" description="Helical" evidence="1">
    <location>
        <begin position="90"/>
        <end position="109"/>
    </location>
</feature>
<name>A0A1C5HFM6_9ACTN</name>
<proteinExistence type="predicted"/>
<accession>A0A1C5HFM6</accession>
<gene>
    <name evidence="2" type="ORF">GA0070609_1541</name>
</gene>
<feature type="transmembrane region" description="Helical" evidence="1">
    <location>
        <begin position="145"/>
        <end position="165"/>
    </location>
</feature>
<organism evidence="2 3">
    <name type="scientific">Micromonospora echinaurantiaca</name>
    <dbReference type="NCBI Taxonomy" id="47857"/>
    <lineage>
        <taxon>Bacteria</taxon>
        <taxon>Bacillati</taxon>
        <taxon>Actinomycetota</taxon>
        <taxon>Actinomycetes</taxon>
        <taxon>Micromonosporales</taxon>
        <taxon>Micromonosporaceae</taxon>
        <taxon>Micromonospora</taxon>
    </lineage>
</organism>
<sequence length="317" mass="33279">MSGDVRNGELAGAKQPRPAPQVGPALGQVVVVGLVGLVALPIVGWFGLVVLPSYNGALLLGVAVLPAVLFGVGTAMRQGSALTDRAGHRVGWALLVATGGAALSGYCLAQLPDVLPGLDGSIFLFLLPASGLALVSAVLTRPRVVRLPALALIVLVLGGTTMATVDRRADELAQRLDHAGTEADLVFVTSLPGYGEAEPRAATASITFAVTYSPVDGSGGRIVVWADRAGMPDCRPEPPGGYANGYGCVREAPERAYQAIRPDLHEYLVIRGDRLVHVRATRDVDRATLRAAVQNVRPATPDELEHLLPRLPLRLRR</sequence>
<evidence type="ECO:0000256" key="1">
    <source>
        <dbReference type="SAM" id="Phobius"/>
    </source>
</evidence>
<keyword evidence="1" id="KW-0812">Transmembrane</keyword>
<dbReference type="AlphaFoldDB" id="A0A1C5HFM6"/>
<feature type="transmembrane region" description="Helical" evidence="1">
    <location>
        <begin position="121"/>
        <end position="139"/>
    </location>
</feature>
<keyword evidence="1" id="KW-1133">Transmembrane helix</keyword>
<evidence type="ECO:0000313" key="3">
    <source>
        <dbReference type="Proteomes" id="UP000198217"/>
    </source>
</evidence>
<reference evidence="2 3" key="1">
    <citation type="submission" date="2016-06" db="EMBL/GenBank/DDBJ databases">
        <authorList>
            <person name="Kjaerup R.B."/>
            <person name="Dalgaard T.S."/>
            <person name="Juul-Madsen H.R."/>
        </authorList>
    </citation>
    <scope>NUCLEOTIDE SEQUENCE [LARGE SCALE GENOMIC DNA]</scope>
    <source>
        <strain evidence="2 3">DSM 43904</strain>
    </source>
</reference>
<feature type="transmembrane region" description="Helical" evidence="1">
    <location>
        <begin position="58"/>
        <end position="78"/>
    </location>
</feature>